<evidence type="ECO:0000256" key="4">
    <source>
        <dbReference type="HAMAP-Rule" id="MF_00682"/>
    </source>
</evidence>
<protein>
    <recommendedName>
        <fullName evidence="4">Co-chaperone protein HscB homolog</fullName>
    </recommendedName>
</protein>
<dbReference type="GO" id="GO:0006457">
    <property type="term" value="P:protein folding"/>
    <property type="evidence" value="ECO:0007669"/>
    <property type="project" value="UniProtKB-UniRule"/>
</dbReference>
<dbReference type="PANTHER" id="PTHR14021:SF15">
    <property type="entry name" value="IRON-SULFUR CLUSTER CO-CHAPERONE PROTEIN HSCB"/>
    <property type="match status" value="1"/>
</dbReference>
<dbReference type="InterPro" id="IPR004640">
    <property type="entry name" value="HscB"/>
</dbReference>
<dbReference type="SMART" id="SM00271">
    <property type="entry name" value="DnaJ"/>
    <property type="match status" value="1"/>
</dbReference>
<organism evidence="6 7">
    <name type="scientific">Jezberella montanilacus</name>
    <dbReference type="NCBI Taxonomy" id="323426"/>
    <lineage>
        <taxon>Bacteria</taxon>
        <taxon>Pseudomonadati</taxon>
        <taxon>Pseudomonadota</taxon>
        <taxon>Betaproteobacteria</taxon>
        <taxon>Burkholderiales</taxon>
        <taxon>Alcaligenaceae</taxon>
        <taxon>Jezberella</taxon>
    </lineage>
</organism>
<comment type="caution">
    <text evidence="6">The sequence shown here is derived from an EMBL/GenBank/DDBJ whole genome shotgun (WGS) entry which is preliminary data.</text>
</comment>
<dbReference type="GO" id="GO:0044571">
    <property type="term" value="P:[2Fe-2S] cluster assembly"/>
    <property type="evidence" value="ECO:0007669"/>
    <property type="project" value="InterPro"/>
</dbReference>
<feature type="domain" description="J" evidence="5">
    <location>
        <begin position="5"/>
        <end position="77"/>
    </location>
</feature>
<dbReference type="AlphaFoldDB" id="A0A2T0XJJ3"/>
<dbReference type="InterPro" id="IPR036386">
    <property type="entry name" value="HscB_C_sf"/>
</dbReference>
<accession>A0A2T0XJJ3</accession>
<dbReference type="NCBIfam" id="TIGR00714">
    <property type="entry name" value="hscB"/>
    <property type="match status" value="1"/>
</dbReference>
<dbReference type="PROSITE" id="PS50076">
    <property type="entry name" value="DNAJ_2"/>
    <property type="match status" value="1"/>
</dbReference>
<evidence type="ECO:0000256" key="3">
    <source>
        <dbReference type="ARBA" id="ARBA00025596"/>
    </source>
</evidence>
<dbReference type="InterPro" id="IPR001623">
    <property type="entry name" value="DnaJ_domain"/>
</dbReference>
<evidence type="ECO:0000259" key="5">
    <source>
        <dbReference type="PROSITE" id="PS50076"/>
    </source>
</evidence>
<dbReference type="GO" id="GO:0001671">
    <property type="term" value="F:ATPase activator activity"/>
    <property type="evidence" value="ECO:0007669"/>
    <property type="project" value="InterPro"/>
</dbReference>
<evidence type="ECO:0000313" key="7">
    <source>
        <dbReference type="Proteomes" id="UP000238308"/>
    </source>
</evidence>
<comment type="function">
    <text evidence="3 4">Co-chaperone involved in the maturation of iron-sulfur cluster-containing proteins. Seems to help targeting proteins to be folded toward HscA.</text>
</comment>
<dbReference type="InterPro" id="IPR036869">
    <property type="entry name" value="J_dom_sf"/>
</dbReference>
<sequence>MNDSDYFALFGLVRSFDLDAGELEHAWKRVALAVHPDKFATASAAERRVAMQWSSRANEAYRILRQPLSRARYLCELAGIDLQTETNTAMSPDFLMQQMQWHEQLDEISAAEDSAAKERFESELTEVLSDLIEQCAILLRVADYQGASIKIREWMFLEKMMSQVRTTLPQGY</sequence>
<name>A0A2T0XJJ3_9BURK</name>
<dbReference type="EMBL" id="PVTV01000011">
    <property type="protein sequence ID" value="PRY99067.1"/>
    <property type="molecule type" value="Genomic_DNA"/>
</dbReference>
<dbReference type="SUPFAM" id="SSF47144">
    <property type="entry name" value="HSC20 (HSCB), C-terminal oligomerisation domain"/>
    <property type="match status" value="1"/>
</dbReference>
<keyword evidence="2 4" id="KW-0143">Chaperone</keyword>
<dbReference type="InterPro" id="IPR009073">
    <property type="entry name" value="HscB_oligo_C"/>
</dbReference>
<gene>
    <name evidence="4" type="primary">hscB</name>
    <name evidence="6" type="ORF">BCM14_0505</name>
</gene>
<comment type="subunit">
    <text evidence="4">Interacts with HscA and stimulates its ATPase activity.</text>
</comment>
<dbReference type="NCBIfam" id="NF002935">
    <property type="entry name" value="PRK03578.1"/>
    <property type="match status" value="1"/>
</dbReference>
<keyword evidence="7" id="KW-1185">Reference proteome</keyword>
<dbReference type="Pfam" id="PF07743">
    <property type="entry name" value="HSCB_C"/>
    <property type="match status" value="1"/>
</dbReference>
<evidence type="ECO:0000256" key="2">
    <source>
        <dbReference type="ARBA" id="ARBA00023186"/>
    </source>
</evidence>
<dbReference type="Gene3D" id="1.10.287.110">
    <property type="entry name" value="DnaJ domain"/>
    <property type="match status" value="1"/>
</dbReference>
<dbReference type="GO" id="GO:1990230">
    <property type="term" value="C:iron-sulfur cluster transfer complex"/>
    <property type="evidence" value="ECO:0007669"/>
    <property type="project" value="TreeGrafter"/>
</dbReference>
<dbReference type="Proteomes" id="UP000238308">
    <property type="component" value="Unassembled WGS sequence"/>
</dbReference>
<reference evidence="6 7" key="1">
    <citation type="submission" date="2018-03" db="EMBL/GenBank/DDBJ databases">
        <title>Genomic Encyclopedia of Type Strains, Phase III (KMG-III): the genomes of soil and plant-associated and newly described type strains.</title>
        <authorList>
            <person name="Whitman W."/>
        </authorList>
    </citation>
    <scope>NUCLEOTIDE SEQUENCE [LARGE SCALE GENOMIC DNA]</scope>
    <source>
        <strain evidence="6 7">MWH-P2sevCIIIb</strain>
    </source>
</reference>
<dbReference type="RefSeq" id="WP_106226413.1">
    <property type="nucleotide sequence ID" value="NZ_PVTV01000011.1"/>
</dbReference>
<evidence type="ECO:0000313" key="6">
    <source>
        <dbReference type="EMBL" id="PRY99067.1"/>
    </source>
</evidence>
<proteinExistence type="inferred from homology"/>
<evidence type="ECO:0000256" key="1">
    <source>
        <dbReference type="ARBA" id="ARBA00010476"/>
    </source>
</evidence>
<dbReference type="GO" id="GO:0051259">
    <property type="term" value="P:protein complex oligomerization"/>
    <property type="evidence" value="ECO:0007669"/>
    <property type="project" value="InterPro"/>
</dbReference>
<dbReference type="HAMAP" id="MF_00682">
    <property type="entry name" value="HscB"/>
    <property type="match status" value="1"/>
</dbReference>
<dbReference type="PANTHER" id="PTHR14021">
    <property type="entry name" value="IRON-SULFUR CLUSTER CO-CHAPERONE PROTEIN HSCB"/>
    <property type="match status" value="1"/>
</dbReference>
<dbReference type="SUPFAM" id="SSF46565">
    <property type="entry name" value="Chaperone J-domain"/>
    <property type="match status" value="1"/>
</dbReference>
<dbReference type="OrthoDB" id="287587at2"/>
<comment type="similarity">
    <text evidence="1 4">Belongs to the HscB family.</text>
</comment>
<dbReference type="CDD" id="cd06257">
    <property type="entry name" value="DnaJ"/>
    <property type="match status" value="1"/>
</dbReference>
<dbReference type="Gene3D" id="1.20.1280.20">
    <property type="entry name" value="HscB, C-terminal domain"/>
    <property type="match status" value="1"/>
</dbReference>
<dbReference type="GO" id="GO:0051087">
    <property type="term" value="F:protein-folding chaperone binding"/>
    <property type="evidence" value="ECO:0007669"/>
    <property type="project" value="InterPro"/>
</dbReference>